<dbReference type="Proteomes" id="UP000555103">
    <property type="component" value="Unassembled WGS sequence"/>
</dbReference>
<comment type="caution">
    <text evidence="2">The sequence shown here is derived from an EMBL/GenBank/DDBJ whole genome shotgun (WGS) entry which is preliminary data.</text>
</comment>
<dbReference type="SUPFAM" id="SSF51306">
    <property type="entry name" value="LexA/Signal peptidase"/>
    <property type="match status" value="1"/>
</dbReference>
<organism evidence="2 3">
    <name type="scientific">Dysgonomonas hofstadii</name>
    <dbReference type="NCBI Taxonomy" id="637886"/>
    <lineage>
        <taxon>Bacteria</taxon>
        <taxon>Pseudomonadati</taxon>
        <taxon>Bacteroidota</taxon>
        <taxon>Bacteroidia</taxon>
        <taxon>Bacteroidales</taxon>
        <taxon>Dysgonomonadaceae</taxon>
        <taxon>Dysgonomonas</taxon>
    </lineage>
</organism>
<proteinExistence type="predicted"/>
<feature type="domain" description="Peptidase S24/S26A/S26B/S26C" evidence="1">
    <location>
        <begin position="19"/>
        <end position="86"/>
    </location>
</feature>
<dbReference type="RefSeq" id="WP_183307516.1">
    <property type="nucleotide sequence ID" value="NZ_JACIEP010000008.1"/>
</dbReference>
<dbReference type="InterPro" id="IPR015927">
    <property type="entry name" value="Peptidase_S24_S26A/B/C"/>
</dbReference>
<dbReference type="AlphaFoldDB" id="A0A840CR43"/>
<dbReference type="Gene3D" id="2.10.109.10">
    <property type="entry name" value="Umud Fragment, subunit A"/>
    <property type="match status" value="1"/>
</dbReference>
<gene>
    <name evidence="2" type="ORF">GGR21_002524</name>
</gene>
<dbReference type="Pfam" id="PF00717">
    <property type="entry name" value="Peptidase_S24"/>
    <property type="match status" value="1"/>
</dbReference>
<dbReference type="InterPro" id="IPR036286">
    <property type="entry name" value="LexA/Signal_pep-like_sf"/>
</dbReference>
<keyword evidence="3" id="KW-1185">Reference proteome</keyword>
<evidence type="ECO:0000313" key="3">
    <source>
        <dbReference type="Proteomes" id="UP000555103"/>
    </source>
</evidence>
<reference evidence="2 3" key="1">
    <citation type="submission" date="2020-08" db="EMBL/GenBank/DDBJ databases">
        <title>Genomic Encyclopedia of Type Strains, Phase IV (KMG-IV): sequencing the most valuable type-strain genomes for metagenomic binning, comparative biology and taxonomic classification.</title>
        <authorList>
            <person name="Goeker M."/>
        </authorList>
    </citation>
    <scope>NUCLEOTIDE SEQUENCE [LARGE SCALE GENOMIC DNA]</scope>
    <source>
        <strain evidence="2 3">DSM 104969</strain>
    </source>
</reference>
<evidence type="ECO:0000313" key="2">
    <source>
        <dbReference type="EMBL" id="MBB4036618.1"/>
    </source>
</evidence>
<sequence>MRTITLPNETLLPEVAEMLLEGNIITIKAKGNSMLPFIIGNRDSVILRRRDIFTVGDIVLAEVAPEYFVLHRIIRIKNINITLMGDGNLSGTEVCGKENIHGYAVSIIRKGKQINCNSKVEQFKTRIWQILLPFRRYLLAIYRRTIM</sequence>
<dbReference type="EMBL" id="JACIEP010000008">
    <property type="protein sequence ID" value="MBB4036618.1"/>
    <property type="molecule type" value="Genomic_DNA"/>
</dbReference>
<protein>
    <submittedName>
        <fullName evidence="2">SOS-response transcriptional repressor LexA</fullName>
    </submittedName>
</protein>
<evidence type="ECO:0000259" key="1">
    <source>
        <dbReference type="Pfam" id="PF00717"/>
    </source>
</evidence>
<name>A0A840CR43_9BACT</name>
<accession>A0A840CR43</accession>